<feature type="region of interest" description="Disordered" evidence="4">
    <location>
        <begin position="1037"/>
        <end position="1069"/>
    </location>
</feature>
<evidence type="ECO:0000256" key="3">
    <source>
        <dbReference type="SAM" id="Coils"/>
    </source>
</evidence>
<dbReference type="SMART" id="SM00297">
    <property type="entry name" value="BROMO"/>
    <property type="match status" value="1"/>
</dbReference>
<feature type="compositionally biased region" description="Basic and acidic residues" evidence="4">
    <location>
        <begin position="590"/>
        <end position="601"/>
    </location>
</feature>
<feature type="compositionally biased region" description="Basic and acidic residues" evidence="4">
    <location>
        <begin position="769"/>
        <end position="783"/>
    </location>
</feature>
<dbReference type="CDD" id="cd04369">
    <property type="entry name" value="Bromodomain"/>
    <property type="match status" value="1"/>
</dbReference>
<comment type="caution">
    <text evidence="6">The sequence shown here is derived from an EMBL/GenBank/DDBJ whole genome shotgun (WGS) entry which is preliminary data.</text>
</comment>
<reference evidence="6 7" key="1">
    <citation type="journal article" date="2022" name="bioRxiv">
        <title>Genomics of Preaxostyla Flagellates Illuminates Evolutionary Transitions and the Path Towards Mitochondrial Loss.</title>
        <authorList>
            <person name="Novak L.V.F."/>
            <person name="Treitli S.C."/>
            <person name="Pyrih J."/>
            <person name="Halakuc P."/>
            <person name="Pipaliya S.V."/>
            <person name="Vacek V."/>
            <person name="Brzon O."/>
            <person name="Soukal P."/>
            <person name="Eme L."/>
            <person name="Dacks J.B."/>
            <person name="Karnkowska A."/>
            <person name="Elias M."/>
            <person name="Hampl V."/>
        </authorList>
    </citation>
    <scope>NUCLEOTIDE SEQUENCE [LARGE SCALE GENOMIC DNA]</scope>
    <source>
        <strain evidence="6">NAU3</strain>
        <tissue evidence="6">Gut</tissue>
    </source>
</reference>
<feature type="region of interest" description="Disordered" evidence="4">
    <location>
        <begin position="577"/>
        <end position="601"/>
    </location>
</feature>
<proteinExistence type="predicted"/>
<feature type="compositionally biased region" description="Basic and acidic residues" evidence="4">
    <location>
        <begin position="1043"/>
        <end position="1057"/>
    </location>
</feature>
<feature type="region of interest" description="Disordered" evidence="4">
    <location>
        <begin position="402"/>
        <end position="484"/>
    </location>
</feature>
<feature type="compositionally biased region" description="Basic and acidic residues" evidence="4">
    <location>
        <begin position="443"/>
        <end position="477"/>
    </location>
</feature>
<sequence length="1159" mass="134905">MPVQREKIANTDADLRKLTKEKLRTLCEQIGMSSEKTRMMEKGDMLKFIRNHSDRTNDPVYQKFIRQNPSKAAERTEMVAKTAQEILNRQLRFLEGTEEKNHIPSFQREYMERKQAEQTYRKELRKEMKENKIARHTRLKLGEITEEEALAERNKEKQLFKERMNKKRKEIQLQIQDGVMNTDVFAEQETTEGFVFRGANNRIKQKEGHTFGESTEITSDHNVSDFAAELDRMMKQEAAMNEEAEKQAIEEMRAALNKAPVEKTQQQTYEDIVTGVVGTGSITRPVPSDSGLAESGTIVAGDVADRRRPIPPKSPKFPPCILTETSGFQLGATNEINKDFAKDSVKRRERHEPVKQTIPRERRSASQAVDGPKLVIQKQGIGLNAPTAATRSVFDHRRLNENRQFVEPQTDRRSQAVGQYGDGRFQRRVAGKETTMQTILGNRNKDLKDELDIEAKPEEKPEALKEEADAGHEDQPKKPRKKKQDVECLVWTVTTQLENGDRIITVQWDDKDTRNLDVCKRFRQLSTTKAKRGERWRGDRDDDALRKKRIVINERKRRIRKEMMRIRMEAEIQLEINKESDDETSDDSEGMLRDVPRPLRDEQGDEMANMTEDAKLEYLLDTNDEYQRFSRELMAINADLNKLDVDEERLHGQREHENRRSQSGDGPIGVNAGIPIIFRGHNQSNWVSNEERAAQFKAIVNTSTPSRHRRHRREGGNSKQCPDCQGYGHVRGGITCLKEQQSKLIERLEQNEDDEITRVELDEVNRRLSEREKRNAEQHRLIPDDDDSTSTSESEMINVNESEAMEELSFPSSLRNRRGLTRGPIDVELDAIMDRIESEDDDAFRLKSNHWRKRWMESVKSDGIATPPHFEMQSIEGEAKENAKERLKKRVEVSKQSKEMIRKKRGDVAIQLQKLFTWLLQNLASRFPLFQESVYDIPFYMSQINAPMDFRIMQTRMERYTCCQHFLNDVYLICSNCHTFNDRTSGSVNIYSQQADNLVRTVESEFFNRMKLYVLIEGIIRKESEHGWEMNEPLPLPTWPETARQKQDKIMNRQNHENRRRKKDTAATSDTSVIDPLEFDLEHSILRLKPRRIHFQFSSNQPPPRRIKFVSKDEQTQEETEQMIFEFSGHPQGFDSIFPTKGMTPLIPVLSMTIRKEDE</sequence>
<feature type="compositionally biased region" description="Acidic residues" evidence="4">
    <location>
        <begin position="580"/>
        <end position="589"/>
    </location>
</feature>
<dbReference type="EMBL" id="JARBJD010000026">
    <property type="protein sequence ID" value="KAK2959890.1"/>
    <property type="molecule type" value="Genomic_DNA"/>
</dbReference>
<evidence type="ECO:0000256" key="2">
    <source>
        <dbReference type="PROSITE-ProRule" id="PRU00035"/>
    </source>
</evidence>
<feature type="region of interest" description="Disordered" evidence="4">
    <location>
        <begin position="769"/>
        <end position="793"/>
    </location>
</feature>
<evidence type="ECO:0000256" key="4">
    <source>
        <dbReference type="SAM" id="MobiDB-lite"/>
    </source>
</evidence>
<keyword evidence="7" id="KW-1185">Reference proteome</keyword>
<organism evidence="6 7">
    <name type="scientific">Blattamonas nauphoetae</name>
    <dbReference type="NCBI Taxonomy" id="2049346"/>
    <lineage>
        <taxon>Eukaryota</taxon>
        <taxon>Metamonada</taxon>
        <taxon>Preaxostyla</taxon>
        <taxon>Oxymonadida</taxon>
        <taxon>Blattamonas</taxon>
    </lineage>
</organism>
<feature type="region of interest" description="Disordered" evidence="4">
    <location>
        <begin position="341"/>
        <end position="372"/>
    </location>
</feature>
<gene>
    <name evidence="6" type="ORF">BLNAU_5087</name>
</gene>
<feature type="domain" description="Bromo" evidence="5">
    <location>
        <begin position="936"/>
        <end position="988"/>
    </location>
</feature>
<protein>
    <recommendedName>
        <fullName evidence="5">Bromo domain-containing protein</fullName>
    </recommendedName>
</protein>
<keyword evidence="3" id="KW-0175">Coiled coil</keyword>
<feature type="coiled-coil region" evidence="3">
    <location>
        <begin position="227"/>
        <end position="259"/>
    </location>
</feature>
<dbReference type="Proteomes" id="UP001281761">
    <property type="component" value="Unassembled WGS sequence"/>
</dbReference>
<evidence type="ECO:0000313" key="6">
    <source>
        <dbReference type="EMBL" id="KAK2959890.1"/>
    </source>
</evidence>
<evidence type="ECO:0000256" key="1">
    <source>
        <dbReference type="ARBA" id="ARBA00023117"/>
    </source>
</evidence>
<dbReference type="Gene3D" id="1.20.920.10">
    <property type="entry name" value="Bromodomain-like"/>
    <property type="match status" value="1"/>
</dbReference>
<feature type="compositionally biased region" description="Basic and acidic residues" evidence="4">
    <location>
        <begin position="341"/>
        <end position="364"/>
    </location>
</feature>
<name>A0ABQ9Y816_9EUKA</name>
<evidence type="ECO:0000313" key="7">
    <source>
        <dbReference type="Proteomes" id="UP001281761"/>
    </source>
</evidence>
<dbReference type="SUPFAM" id="SSF47370">
    <property type="entry name" value="Bromodomain"/>
    <property type="match status" value="1"/>
</dbReference>
<dbReference type="PROSITE" id="PS50014">
    <property type="entry name" value="BROMODOMAIN_2"/>
    <property type="match status" value="1"/>
</dbReference>
<accession>A0ABQ9Y816</accession>
<keyword evidence="1 2" id="KW-0103">Bromodomain</keyword>
<dbReference type="InterPro" id="IPR036427">
    <property type="entry name" value="Bromodomain-like_sf"/>
</dbReference>
<evidence type="ECO:0000259" key="5">
    <source>
        <dbReference type="PROSITE" id="PS50014"/>
    </source>
</evidence>
<dbReference type="Pfam" id="PF00439">
    <property type="entry name" value="Bromodomain"/>
    <property type="match status" value="1"/>
</dbReference>
<dbReference type="InterPro" id="IPR001487">
    <property type="entry name" value="Bromodomain"/>
</dbReference>